<dbReference type="Gene3D" id="3.40.600.10">
    <property type="entry name" value="DNA mismatch repair MutH/Restriction endonuclease, type II"/>
    <property type="match status" value="2"/>
</dbReference>
<evidence type="ECO:0000313" key="5">
    <source>
        <dbReference type="EMBL" id="NKE38620.1"/>
    </source>
</evidence>
<dbReference type="CDD" id="cd22355">
    <property type="entry name" value="Sau3AI_C"/>
    <property type="match status" value="1"/>
</dbReference>
<evidence type="ECO:0000259" key="4">
    <source>
        <dbReference type="SMART" id="SM00927"/>
    </source>
</evidence>
<dbReference type="InterPro" id="IPR037057">
    <property type="entry name" value="DNA_rep_MutH/T2_RE_sf"/>
</dbReference>
<dbReference type="SUPFAM" id="SSF52980">
    <property type="entry name" value="Restriction endonuclease-like"/>
    <property type="match status" value="2"/>
</dbReference>
<name>A0A846TQL3_9MOLU</name>
<keyword evidence="2" id="KW-0255">Endonuclease</keyword>
<evidence type="ECO:0000256" key="2">
    <source>
        <dbReference type="ARBA" id="ARBA00022759"/>
    </source>
</evidence>
<dbReference type="InterPro" id="IPR011337">
    <property type="entry name" value="DNA_rep_MutH/RE_typeII_Sau3AI"/>
</dbReference>
<keyword evidence="6" id="KW-1185">Reference proteome</keyword>
<dbReference type="SMART" id="SM00927">
    <property type="entry name" value="MutH"/>
    <property type="match status" value="1"/>
</dbReference>
<feature type="domain" description="DNA mismatch repair MutH/Type II restriction enzyme Sau3AI" evidence="4">
    <location>
        <begin position="52"/>
        <end position="156"/>
    </location>
</feature>
<dbReference type="EMBL" id="JAAVVK010000002">
    <property type="protein sequence ID" value="NKE38620.1"/>
    <property type="molecule type" value="Genomic_DNA"/>
</dbReference>
<dbReference type="NCBIfam" id="NF040973">
    <property type="entry name" value="restrict_Sau3AI"/>
    <property type="match status" value="1"/>
</dbReference>
<protein>
    <recommendedName>
        <fullName evidence="4">DNA mismatch repair MutH/Type II restriction enzyme Sau3AI domain-containing protein</fullName>
    </recommendedName>
</protein>
<dbReference type="GO" id="GO:0003677">
    <property type="term" value="F:DNA binding"/>
    <property type="evidence" value="ECO:0007669"/>
    <property type="project" value="InterPro"/>
</dbReference>
<sequence length="462" mass="55387">MEVKTEEQVLQLANRIKNKSINQIIKELSNTNDVNLEDKGYVGYVIESYFGVKRNNSSKPDLSHLGIEIKTTPLKKLKNKNEFSVKERMVLNIINFHQENLEDFYQSSFFIKNKKILMVFYLFNNEISDKNYFIHTINYHDLSKISLKDLNIIKKDWEIIVNKIKTGRAHELSERLTKYLGACPKGNKKSNSLVTQPFSDIKAMRRAYSFKPHYLKYLLMQDCYKDKLIKFNINENDNLVDFIFQKLFPYINLTAKELCKKFNINYKRKDKHYAILKEIFGINSFNNVEELLKENIKIRTYTIKPNNVIQEEFPFLIVNPHEFEYKNENSFYDSELYNYFINTKFIFVGFKKDDDNTYIAKISYFEFPEKYLNKLETIWNDTRRKFQGEIILNLKYTKKGKIITTNNLISKKNGYIGHIRPRAQDKNNEYWIPCDKKITRQCYWLNKEFVQENFKYLTKDFK</sequence>
<dbReference type="Proteomes" id="UP000584587">
    <property type="component" value="Unassembled WGS sequence"/>
</dbReference>
<comment type="caution">
    <text evidence="5">The sequence shown here is derived from an EMBL/GenBank/DDBJ whole genome shotgun (WGS) entry which is preliminary data.</text>
</comment>
<evidence type="ECO:0000313" key="6">
    <source>
        <dbReference type="Proteomes" id="UP000584587"/>
    </source>
</evidence>
<dbReference type="GO" id="GO:0016787">
    <property type="term" value="F:hydrolase activity"/>
    <property type="evidence" value="ECO:0007669"/>
    <property type="project" value="UniProtKB-KW"/>
</dbReference>
<dbReference type="AlphaFoldDB" id="A0A846TQL3"/>
<evidence type="ECO:0000256" key="1">
    <source>
        <dbReference type="ARBA" id="ARBA00022722"/>
    </source>
</evidence>
<organism evidence="5 6">
    <name type="scientific">Spiroplasma platyhelix PALS-1</name>
    <dbReference type="NCBI Taxonomy" id="1276218"/>
    <lineage>
        <taxon>Bacteria</taxon>
        <taxon>Bacillati</taxon>
        <taxon>Mycoplasmatota</taxon>
        <taxon>Mollicutes</taxon>
        <taxon>Entomoplasmatales</taxon>
        <taxon>Spiroplasmataceae</taxon>
        <taxon>Spiroplasma</taxon>
    </lineage>
</organism>
<dbReference type="CDD" id="cd22356">
    <property type="entry name" value="Sau3AI_N-like"/>
    <property type="match status" value="1"/>
</dbReference>
<keyword evidence="1" id="KW-0540">Nuclease</keyword>
<dbReference type="GO" id="GO:0004519">
    <property type="term" value="F:endonuclease activity"/>
    <property type="evidence" value="ECO:0007669"/>
    <property type="project" value="UniProtKB-KW"/>
</dbReference>
<reference evidence="5 6" key="1">
    <citation type="submission" date="2020-04" db="EMBL/GenBank/DDBJ databases">
        <title>Complete genome sequence of Spiroplasma platyhelix ATCC 51748, an insect isolate.</title>
        <authorList>
            <person name="Green E.A."/>
            <person name="Klassen J.L."/>
        </authorList>
    </citation>
    <scope>NUCLEOTIDE SEQUENCE [LARGE SCALE GENOMIC DNA]</scope>
    <source>
        <strain evidence="5 6">PALS-1</strain>
    </source>
</reference>
<accession>A0A846TQL3</accession>
<evidence type="ECO:0000256" key="3">
    <source>
        <dbReference type="ARBA" id="ARBA00022801"/>
    </source>
</evidence>
<gene>
    <name evidence="5" type="ORF">HER12_02480</name>
</gene>
<dbReference type="InterPro" id="IPR011335">
    <property type="entry name" value="Restrct_endonuc-II-like"/>
</dbReference>
<proteinExistence type="predicted"/>
<dbReference type="Pfam" id="PF02976">
    <property type="entry name" value="MutH"/>
    <property type="match status" value="1"/>
</dbReference>
<dbReference type="RefSeq" id="WP_168105097.1">
    <property type="nucleotide sequence ID" value="NZ_CP051215.1"/>
</dbReference>
<keyword evidence="3" id="KW-0378">Hydrolase</keyword>